<reference evidence="1 2" key="1">
    <citation type="submission" date="2023-05" db="EMBL/GenBank/DDBJ databases">
        <title>Comparative genomics reveals the evidence of polycyclic aromatic hydrocarbons degradation in moderately halophilic genus Pontibacillus.</title>
        <authorList>
            <person name="Yang H."/>
            <person name="Qian Z."/>
        </authorList>
    </citation>
    <scope>NUCLEOTIDE SEQUENCE [LARGE SCALE GENOMIC DNA]</scope>
    <source>
        <strain evidence="2">HN14</strain>
    </source>
</reference>
<dbReference type="EMBL" id="CP126446">
    <property type="protein sequence ID" value="WIF97792.1"/>
    <property type="molecule type" value="Genomic_DNA"/>
</dbReference>
<sequence length="96" mass="11057">MINLAPRENNVHEFWDKIKVPSSHGKDINYVVSYGLVDWDDNVETSRPAIFVMMEYGGNLHRQLVAHITTDKNSNGTTDFEEVMKAINTLKERHNL</sequence>
<name>A0ABY8UWB8_9BACI</name>
<dbReference type="Proteomes" id="UP001236652">
    <property type="component" value="Chromosome"/>
</dbReference>
<evidence type="ECO:0008006" key="3">
    <source>
        <dbReference type="Google" id="ProtNLM"/>
    </source>
</evidence>
<keyword evidence="2" id="KW-1185">Reference proteome</keyword>
<organism evidence="1 2">
    <name type="scientific">Pontibacillus chungwhensis</name>
    <dbReference type="NCBI Taxonomy" id="265426"/>
    <lineage>
        <taxon>Bacteria</taxon>
        <taxon>Bacillati</taxon>
        <taxon>Bacillota</taxon>
        <taxon>Bacilli</taxon>
        <taxon>Bacillales</taxon>
        <taxon>Bacillaceae</taxon>
        <taxon>Pontibacillus</taxon>
    </lineage>
</organism>
<dbReference type="RefSeq" id="WP_231417823.1">
    <property type="nucleotide sequence ID" value="NZ_CP126446.1"/>
</dbReference>
<evidence type="ECO:0000313" key="2">
    <source>
        <dbReference type="Proteomes" id="UP001236652"/>
    </source>
</evidence>
<evidence type="ECO:0000313" key="1">
    <source>
        <dbReference type="EMBL" id="WIF97792.1"/>
    </source>
</evidence>
<protein>
    <recommendedName>
        <fullName evidence="3">EF-hand domain-containing protein</fullName>
    </recommendedName>
</protein>
<gene>
    <name evidence="1" type="ORF">QNI29_19020</name>
</gene>
<proteinExistence type="predicted"/>
<accession>A0ABY8UWB8</accession>